<evidence type="ECO:0000313" key="1">
    <source>
        <dbReference type="EMBL" id="KRY64754.1"/>
    </source>
</evidence>
<sequence length="98" mass="10865">MVDELQIPFVIDVEGCFQPQKGIELMQKSIVLYEDITLLENTSTQLPGENKSWFQKWSAKVLRDRKNGTSARNVVAGGENAGGAITALQSYPLLKALR</sequence>
<proteinExistence type="predicted"/>
<dbReference type="Proteomes" id="UP000054632">
    <property type="component" value="Unassembled WGS sequence"/>
</dbReference>
<reference evidence="1 2" key="1">
    <citation type="submission" date="2015-01" db="EMBL/GenBank/DDBJ databases">
        <title>Evolution of Trichinella species and genotypes.</title>
        <authorList>
            <person name="Korhonen P.K."/>
            <person name="Edoardo P."/>
            <person name="Giuseppe L.R."/>
            <person name="Gasser R.B."/>
        </authorList>
    </citation>
    <scope>NUCLEOTIDE SEQUENCE [LARGE SCALE GENOMIC DNA]</scope>
    <source>
        <strain evidence="1">ISS13</strain>
    </source>
</reference>
<dbReference type="AlphaFoldDB" id="A0A0V1DUE5"/>
<accession>A0A0V1DUE5</accession>
<name>A0A0V1DUE5_TRIPS</name>
<evidence type="ECO:0000313" key="2">
    <source>
        <dbReference type="Proteomes" id="UP000054632"/>
    </source>
</evidence>
<gene>
    <name evidence="1" type="ORF">T4A_9943</name>
</gene>
<comment type="caution">
    <text evidence="1">The sequence shown here is derived from an EMBL/GenBank/DDBJ whole genome shotgun (WGS) entry which is preliminary data.</text>
</comment>
<organism evidence="1 2">
    <name type="scientific">Trichinella pseudospiralis</name>
    <name type="common">Parasitic roundworm</name>
    <dbReference type="NCBI Taxonomy" id="6337"/>
    <lineage>
        <taxon>Eukaryota</taxon>
        <taxon>Metazoa</taxon>
        <taxon>Ecdysozoa</taxon>
        <taxon>Nematoda</taxon>
        <taxon>Enoplea</taxon>
        <taxon>Dorylaimia</taxon>
        <taxon>Trichinellida</taxon>
        <taxon>Trichinellidae</taxon>
        <taxon>Trichinella</taxon>
    </lineage>
</organism>
<protein>
    <submittedName>
        <fullName evidence="1">Uncharacterized protein</fullName>
    </submittedName>
</protein>
<dbReference type="EMBL" id="JYDR01000286">
    <property type="protein sequence ID" value="KRY64754.1"/>
    <property type="molecule type" value="Genomic_DNA"/>
</dbReference>